<keyword evidence="4" id="KW-0479">Metal-binding</keyword>
<dbReference type="PATRIC" id="fig|1191523.3.peg.1882"/>
<dbReference type="GO" id="GO:0016491">
    <property type="term" value="F:oxidoreductase activity"/>
    <property type="evidence" value="ECO:0007669"/>
    <property type="project" value="UniProtKB-KW"/>
</dbReference>
<dbReference type="Gene3D" id="3.40.228.10">
    <property type="entry name" value="Dimethylsulfoxide Reductase, domain 2"/>
    <property type="match status" value="1"/>
</dbReference>
<evidence type="ECO:0000313" key="11">
    <source>
        <dbReference type="EMBL" id="AFN75008.1"/>
    </source>
</evidence>
<evidence type="ECO:0000256" key="8">
    <source>
        <dbReference type="ARBA" id="ARBA00023014"/>
    </source>
</evidence>
<proteinExistence type="inferred from homology"/>
<dbReference type="Gene3D" id="3.30.2070.10">
    <property type="entry name" value="Formate dehydrogenase/DMSO reductase"/>
    <property type="match status" value="1"/>
</dbReference>
<keyword evidence="12" id="KW-1185">Reference proteome</keyword>
<dbReference type="CDD" id="cd02778">
    <property type="entry name" value="MopB_CT_Thiosulfate-R-like"/>
    <property type="match status" value="1"/>
</dbReference>
<evidence type="ECO:0000256" key="9">
    <source>
        <dbReference type="SAM" id="SignalP"/>
    </source>
</evidence>
<dbReference type="CDD" id="cd02755">
    <property type="entry name" value="MopB_Thiosulfate-R-like"/>
    <property type="match status" value="1"/>
</dbReference>
<dbReference type="RefSeq" id="WP_014856440.1">
    <property type="nucleotide sequence ID" value="NC_018178.1"/>
</dbReference>
<dbReference type="OrthoDB" id="9792592at2"/>
<dbReference type="Gene3D" id="2.20.25.90">
    <property type="entry name" value="ADC-like domains"/>
    <property type="match status" value="1"/>
</dbReference>
<dbReference type="HOGENOM" id="CLU_000422_13_3_10"/>
<dbReference type="Pfam" id="PF00384">
    <property type="entry name" value="Molybdopterin"/>
    <property type="match status" value="1"/>
</dbReference>
<evidence type="ECO:0000256" key="2">
    <source>
        <dbReference type="ARBA" id="ARBA00022485"/>
    </source>
</evidence>
<evidence type="ECO:0000256" key="7">
    <source>
        <dbReference type="ARBA" id="ARBA00023004"/>
    </source>
</evidence>
<evidence type="ECO:0000256" key="1">
    <source>
        <dbReference type="ARBA" id="ARBA00010312"/>
    </source>
</evidence>
<dbReference type="KEGG" id="mro:MROS_1774"/>
<keyword evidence="7" id="KW-0408">Iron</keyword>
<keyword evidence="8" id="KW-0411">Iron-sulfur</keyword>
<accession>I7A1C7</accession>
<dbReference type="InterPro" id="IPR006657">
    <property type="entry name" value="MoPterin_dinucl-bd_dom"/>
</dbReference>
<dbReference type="InterPro" id="IPR006311">
    <property type="entry name" value="TAT_signal"/>
</dbReference>
<dbReference type="Proteomes" id="UP000009011">
    <property type="component" value="Chromosome"/>
</dbReference>
<dbReference type="Gene3D" id="2.40.40.20">
    <property type="match status" value="1"/>
</dbReference>
<dbReference type="STRING" id="1191523.MROS_1774"/>
<dbReference type="SUPFAM" id="SSF50692">
    <property type="entry name" value="ADC-like"/>
    <property type="match status" value="1"/>
</dbReference>
<dbReference type="InterPro" id="IPR009010">
    <property type="entry name" value="Asp_de-COase-like_dom_sf"/>
</dbReference>
<organism evidence="11 12">
    <name type="scientific">Melioribacter roseus (strain DSM 23840 / JCM 17771 / VKM B-2668 / P3M-2)</name>
    <dbReference type="NCBI Taxonomy" id="1191523"/>
    <lineage>
        <taxon>Bacteria</taxon>
        <taxon>Pseudomonadati</taxon>
        <taxon>Ignavibacteriota</taxon>
        <taxon>Ignavibacteria</taxon>
        <taxon>Ignavibacteriales</taxon>
        <taxon>Melioribacteraceae</taxon>
        <taxon>Melioribacter</taxon>
    </lineage>
</organism>
<dbReference type="AlphaFoldDB" id="I7A1C7"/>
<dbReference type="Pfam" id="PF04879">
    <property type="entry name" value="Molybdop_Fe4S4"/>
    <property type="match status" value="1"/>
</dbReference>
<dbReference type="EMBL" id="CP003557">
    <property type="protein sequence ID" value="AFN75008.1"/>
    <property type="molecule type" value="Genomic_DNA"/>
</dbReference>
<dbReference type="PANTHER" id="PTHR43742:SF9">
    <property type="entry name" value="TETRATHIONATE REDUCTASE SUBUNIT A"/>
    <property type="match status" value="1"/>
</dbReference>
<gene>
    <name evidence="11" type="ordered locus">MROS_1774</name>
</gene>
<dbReference type="Gene3D" id="3.40.50.740">
    <property type="match status" value="1"/>
</dbReference>
<dbReference type="eggNOG" id="COG0243">
    <property type="taxonomic scope" value="Bacteria"/>
</dbReference>
<evidence type="ECO:0000256" key="3">
    <source>
        <dbReference type="ARBA" id="ARBA00022505"/>
    </source>
</evidence>
<evidence type="ECO:0000256" key="4">
    <source>
        <dbReference type="ARBA" id="ARBA00022723"/>
    </source>
</evidence>
<dbReference type="InterPro" id="IPR006963">
    <property type="entry name" value="Mopterin_OxRdtase_4Fe-4S_dom"/>
</dbReference>
<name>I7A1C7_MELRP</name>
<dbReference type="SUPFAM" id="SSF53706">
    <property type="entry name" value="Formate dehydrogenase/DMSO reductase, domains 1-3"/>
    <property type="match status" value="1"/>
</dbReference>
<protein>
    <submittedName>
        <fullName evidence="11">Molybdopterin oxidoreductase, Psr/Psh family, PsrA-like catalytic subunit</fullName>
    </submittedName>
</protein>
<dbReference type="Pfam" id="PF01568">
    <property type="entry name" value="Molydop_binding"/>
    <property type="match status" value="1"/>
</dbReference>
<feature type="domain" description="4Fe-4S Mo/W bis-MGD-type" evidence="10">
    <location>
        <begin position="44"/>
        <end position="100"/>
    </location>
</feature>
<dbReference type="InterPro" id="IPR050612">
    <property type="entry name" value="Prok_Mopterin_Oxidored"/>
</dbReference>
<keyword evidence="2" id="KW-0004">4Fe-4S</keyword>
<dbReference type="SMART" id="SM00926">
    <property type="entry name" value="Molybdop_Fe4S4"/>
    <property type="match status" value="1"/>
</dbReference>
<evidence type="ECO:0000256" key="5">
    <source>
        <dbReference type="ARBA" id="ARBA00022729"/>
    </source>
</evidence>
<feature type="signal peptide" evidence="9">
    <location>
        <begin position="1"/>
        <end position="25"/>
    </location>
</feature>
<dbReference type="InterPro" id="IPR006656">
    <property type="entry name" value="Mopterin_OxRdtase"/>
</dbReference>
<dbReference type="GO" id="GO:0051539">
    <property type="term" value="F:4 iron, 4 sulfur cluster binding"/>
    <property type="evidence" value="ECO:0007669"/>
    <property type="project" value="UniProtKB-KW"/>
</dbReference>
<dbReference type="PROSITE" id="PS51669">
    <property type="entry name" value="4FE4S_MOW_BIS_MGD"/>
    <property type="match status" value="1"/>
</dbReference>
<sequence>MNSISRRRFLKITGFSVGAAAAASALSPVIKGAGKVNSKDVKGIKKIPTFCDICFWKCAAIAYVKDGKLWKIEGNPKDPLSKGRLCPRGTGGVGAHYDPDRLRAPLIRTRERGEEKWKEVTWDEALDFIASKMKNIKEKYGPESVAMFSHGIGGTFLKHTLKAYGAINFGAPSFAQCRGPRDVGFELTFGDIIGSPEKTDIENAQCLTLIGSHLGENMHNTQAQEFAKAIENDATIIVVDPRFSVAASKAKYYLPIKPGTDTALLLAWMNVIVSENLYDKEFVGKYGFGFGQFKEEIKQYTPEWAYPETGIEPELIRKTARTMAMHKPASLVHPGRHTTWYGNDAQRMRAIALLNALLGNWGRKGGFYFPAKFPVPAYPYPPYPKPEKDKLDNPGHKYPFASEEITTGIREATITGEPYPIKGWFIYATNLIHALPNQEETIKAIQNLDLLVVVDVIPSEIAGWADVVLPESVYLERYDELNTAPFREPFVSLRQPVVDPPADQKPNWWIAKRLAEKLGLKEYYPWKNIEEYLDYRLKKAGLSLDLMKKEGVVTASGQPIYVEDGIEPEFYTPSGKVEFYSVQLQQAGFDPVPKYEKPEDPPPGYYRLLFGRAPVHSFSRTQSNPILMDMMEENEIWINNDVANRWGLKSGQYVRLKNQDGVLSNKIKVKATERIRPDSVYMVHGFGHNSKMLKRAFMKGASNSELITRYKTDPLMGGTGMNVNFVTFVTEV</sequence>
<evidence type="ECO:0000256" key="6">
    <source>
        <dbReference type="ARBA" id="ARBA00023002"/>
    </source>
</evidence>
<evidence type="ECO:0000259" key="10">
    <source>
        <dbReference type="PROSITE" id="PS51669"/>
    </source>
</evidence>
<reference evidence="11 12" key="1">
    <citation type="journal article" date="2013" name="PLoS ONE">
        <title>Genomic analysis of Melioribacter roseus, facultatively anaerobic organotrophic bacterium representing a novel deep lineage within Bacteriodetes/Chlorobi group.</title>
        <authorList>
            <person name="Kadnikov V.V."/>
            <person name="Mardanov A.V."/>
            <person name="Podosokorskaya O.A."/>
            <person name="Gavrilov S.N."/>
            <person name="Kublanov I.V."/>
            <person name="Beletsky A.V."/>
            <person name="Bonch-Osmolovskaya E.A."/>
            <person name="Ravin N.V."/>
        </authorList>
    </citation>
    <scope>NUCLEOTIDE SEQUENCE [LARGE SCALE GENOMIC DNA]</scope>
    <source>
        <strain evidence="12">JCM 17771 / P3M-2</strain>
    </source>
</reference>
<dbReference type="GO" id="GO:0043546">
    <property type="term" value="F:molybdopterin cofactor binding"/>
    <property type="evidence" value="ECO:0007669"/>
    <property type="project" value="InterPro"/>
</dbReference>
<feature type="chain" id="PRO_5003707547" evidence="9">
    <location>
        <begin position="26"/>
        <end position="732"/>
    </location>
</feature>
<dbReference type="PANTHER" id="PTHR43742">
    <property type="entry name" value="TRIMETHYLAMINE-N-OXIDE REDUCTASE"/>
    <property type="match status" value="1"/>
</dbReference>
<keyword evidence="6" id="KW-0560">Oxidoreductase</keyword>
<evidence type="ECO:0000313" key="12">
    <source>
        <dbReference type="Proteomes" id="UP000009011"/>
    </source>
</evidence>
<comment type="similarity">
    <text evidence="1">Belongs to the prokaryotic molybdopterin-containing oxidoreductase family.</text>
</comment>
<dbReference type="GO" id="GO:0046872">
    <property type="term" value="F:metal ion binding"/>
    <property type="evidence" value="ECO:0007669"/>
    <property type="project" value="UniProtKB-KW"/>
</dbReference>
<keyword evidence="3" id="KW-0500">Molybdenum</keyword>
<keyword evidence="5 9" id="KW-0732">Signal</keyword>
<dbReference type="PROSITE" id="PS51318">
    <property type="entry name" value="TAT"/>
    <property type="match status" value="1"/>
</dbReference>